<dbReference type="EMBL" id="CAXAMN010020469">
    <property type="protein sequence ID" value="CAK9056167.1"/>
    <property type="molecule type" value="Genomic_DNA"/>
</dbReference>
<sequence length="169" mass="19366">ETPLQWIEFFAGKAEATRMMAYVFKVVWYMLAYGGPTPKPQYALSNSKWIQSLWTGALKGWAKRVKEARVTRDPETIQELSNLPSSGCLRQYPPRFGLKLVELFEDLIQDKKGLPPLPEVVPPAERMLESMFFEDLWPEAAIQDVCHYLRGGKLLSIPHSFRDVLPGRL</sequence>
<keyword evidence="2" id="KW-1185">Reference proteome</keyword>
<organism evidence="1 2">
    <name type="scientific">Durusdinium trenchii</name>
    <dbReference type="NCBI Taxonomy" id="1381693"/>
    <lineage>
        <taxon>Eukaryota</taxon>
        <taxon>Sar</taxon>
        <taxon>Alveolata</taxon>
        <taxon>Dinophyceae</taxon>
        <taxon>Suessiales</taxon>
        <taxon>Symbiodiniaceae</taxon>
        <taxon>Durusdinium</taxon>
    </lineage>
</organism>
<feature type="non-terminal residue" evidence="1">
    <location>
        <position position="1"/>
    </location>
</feature>
<proteinExistence type="predicted"/>
<name>A0ABP0MZA0_9DINO</name>
<protein>
    <submittedName>
        <fullName evidence="1">Uncharacterized protein</fullName>
    </submittedName>
</protein>
<comment type="caution">
    <text evidence="1">The sequence shown here is derived from an EMBL/GenBank/DDBJ whole genome shotgun (WGS) entry which is preliminary data.</text>
</comment>
<dbReference type="Proteomes" id="UP001642484">
    <property type="component" value="Unassembled WGS sequence"/>
</dbReference>
<reference evidence="1 2" key="1">
    <citation type="submission" date="2024-02" db="EMBL/GenBank/DDBJ databases">
        <authorList>
            <person name="Chen Y."/>
            <person name="Shah S."/>
            <person name="Dougan E. K."/>
            <person name="Thang M."/>
            <person name="Chan C."/>
        </authorList>
    </citation>
    <scope>NUCLEOTIDE SEQUENCE [LARGE SCALE GENOMIC DNA]</scope>
</reference>
<evidence type="ECO:0000313" key="2">
    <source>
        <dbReference type="Proteomes" id="UP001642484"/>
    </source>
</evidence>
<evidence type="ECO:0000313" key="1">
    <source>
        <dbReference type="EMBL" id="CAK9056167.1"/>
    </source>
</evidence>
<gene>
    <name evidence="1" type="ORF">CCMP2556_LOCUS27864</name>
</gene>
<accession>A0ABP0MZA0</accession>